<evidence type="ECO:0000313" key="18">
    <source>
        <dbReference type="EMBL" id="EHB09731.1"/>
    </source>
</evidence>
<dbReference type="InterPro" id="IPR011009">
    <property type="entry name" value="Kinase-like_dom_sf"/>
</dbReference>
<dbReference type="GO" id="GO:0004016">
    <property type="term" value="F:adenylate cyclase activity"/>
    <property type="evidence" value="ECO:0007669"/>
    <property type="project" value="TreeGrafter"/>
</dbReference>
<keyword evidence="4" id="KW-0732">Signal</keyword>
<evidence type="ECO:0000256" key="4">
    <source>
        <dbReference type="ARBA" id="ARBA00022729"/>
    </source>
</evidence>
<dbReference type="InterPro" id="IPR000719">
    <property type="entry name" value="Prot_kinase_dom"/>
</dbReference>
<keyword evidence="12 14" id="KW-0141">cGMP biosynthesis</keyword>
<dbReference type="Pfam" id="PF00211">
    <property type="entry name" value="Guanylate_cyc"/>
    <property type="match status" value="1"/>
</dbReference>
<gene>
    <name evidence="18" type="ORF">GW7_14637</name>
</gene>
<dbReference type="GO" id="GO:0007168">
    <property type="term" value="P:receptor guanylyl cyclase signaling pathway"/>
    <property type="evidence" value="ECO:0007669"/>
    <property type="project" value="TreeGrafter"/>
</dbReference>
<evidence type="ECO:0000256" key="8">
    <source>
        <dbReference type="ARBA" id="ARBA00023136"/>
    </source>
</evidence>
<dbReference type="GO" id="GO:0005886">
    <property type="term" value="C:plasma membrane"/>
    <property type="evidence" value="ECO:0007669"/>
    <property type="project" value="TreeGrafter"/>
</dbReference>
<dbReference type="FunFam" id="3.30.70.1230:FF:000004">
    <property type="entry name" value="Guanylate cyclase"/>
    <property type="match status" value="1"/>
</dbReference>
<dbReference type="OMA" id="LYQGNHV"/>
<evidence type="ECO:0000256" key="5">
    <source>
        <dbReference type="ARBA" id="ARBA00022741"/>
    </source>
</evidence>
<dbReference type="PROSITE" id="PS50125">
    <property type="entry name" value="GUANYLATE_CYCLASE_2"/>
    <property type="match status" value="1"/>
</dbReference>
<dbReference type="Gene3D" id="3.40.50.2300">
    <property type="match status" value="2"/>
</dbReference>
<dbReference type="FunCoup" id="G5BKD0">
    <property type="interactions" value="386"/>
</dbReference>
<evidence type="ECO:0000256" key="3">
    <source>
        <dbReference type="ARBA" id="ARBA00022692"/>
    </source>
</evidence>
<dbReference type="Pfam" id="PF07714">
    <property type="entry name" value="PK_Tyr_Ser-Thr"/>
    <property type="match status" value="1"/>
</dbReference>
<proteinExistence type="inferred from homology"/>
<evidence type="ECO:0000256" key="2">
    <source>
        <dbReference type="ARBA" id="ARBA00012202"/>
    </source>
</evidence>
<dbReference type="SUPFAM" id="SSF53822">
    <property type="entry name" value="Periplasmic binding protein-like I"/>
    <property type="match status" value="1"/>
</dbReference>
<keyword evidence="11 13" id="KW-0456">Lyase</keyword>
<evidence type="ECO:0000259" key="17">
    <source>
        <dbReference type="PROSITE" id="PS50125"/>
    </source>
</evidence>
<dbReference type="AlphaFoldDB" id="G5BKD0"/>
<dbReference type="PRINTS" id="PR00255">
    <property type="entry name" value="NATPEPTIDER"/>
</dbReference>
<evidence type="ECO:0000256" key="6">
    <source>
        <dbReference type="ARBA" id="ARBA00022989"/>
    </source>
</evidence>
<dbReference type="GO" id="GO:0005524">
    <property type="term" value="F:ATP binding"/>
    <property type="evidence" value="ECO:0007669"/>
    <property type="project" value="InterPro"/>
</dbReference>
<evidence type="ECO:0000256" key="9">
    <source>
        <dbReference type="ARBA" id="ARBA00023170"/>
    </source>
</evidence>
<feature type="transmembrane region" description="Helical" evidence="15">
    <location>
        <begin position="492"/>
        <end position="513"/>
    </location>
</feature>
<dbReference type="GO" id="GO:0001653">
    <property type="term" value="F:peptide receptor activity"/>
    <property type="evidence" value="ECO:0007669"/>
    <property type="project" value="TreeGrafter"/>
</dbReference>
<dbReference type="STRING" id="10181.G5BKD0"/>
<keyword evidence="7" id="KW-0342">GTP-binding</keyword>
<dbReference type="CDD" id="cd07302">
    <property type="entry name" value="CHD"/>
    <property type="match status" value="1"/>
</dbReference>
<evidence type="ECO:0000256" key="7">
    <source>
        <dbReference type="ARBA" id="ARBA00023134"/>
    </source>
</evidence>
<dbReference type="InterPro" id="IPR028082">
    <property type="entry name" value="Peripla_BP_I"/>
</dbReference>
<feature type="domain" description="Guanylate cyclase" evidence="17">
    <location>
        <begin position="929"/>
        <end position="1059"/>
    </location>
</feature>
<comment type="catalytic activity">
    <reaction evidence="14">
        <text>GTP = 3',5'-cyclic GMP + diphosphate</text>
        <dbReference type="Rhea" id="RHEA:13665"/>
        <dbReference type="ChEBI" id="CHEBI:33019"/>
        <dbReference type="ChEBI" id="CHEBI:37565"/>
        <dbReference type="ChEBI" id="CHEBI:57746"/>
        <dbReference type="EC" id="4.6.1.2"/>
    </reaction>
</comment>
<dbReference type="PANTHER" id="PTHR11920">
    <property type="entry name" value="GUANYLYL CYCLASE"/>
    <property type="match status" value="1"/>
</dbReference>
<evidence type="ECO:0000256" key="15">
    <source>
        <dbReference type="SAM" id="Phobius"/>
    </source>
</evidence>
<keyword evidence="8 15" id="KW-0472">Membrane</keyword>
<evidence type="ECO:0000256" key="12">
    <source>
        <dbReference type="ARBA" id="ARBA00023293"/>
    </source>
</evidence>
<reference evidence="18 19" key="1">
    <citation type="journal article" date="2011" name="Nature">
        <title>Genome sequencing reveals insights into physiology and longevity of the naked mole rat.</title>
        <authorList>
            <person name="Kim E.B."/>
            <person name="Fang X."/>
            <person name="Fushan A.A."/>
            <person name="Huang Z."/>
            <person name="Lobanov A.V."/>
            <person name="Han L."/>
            <person name="Marino S.M."/>
            <person name="Sun X."/>
            <person name="Turanov A.A."/>
            <person name="Yang P."/>
            <person name="Yim S.H."/>
            <person name="Zhao X."/>
            <person name="Kasaikina M.V."/>
            <person name="Stoletzki N."/>
            <person name="Peng C."/>
            <person name="Polak P."/>
            <person name="Xiong Z."/>
            <person name="Kiezun A."/>
            <person name="Zhu Y."/>
            <person name="Chen Y."/>
            <person name="Kryukov G.V."/>
            <person name="Zhang Q."/>
            <person name="Peshkin L."/>
            <person name="Yang L."/>
            <person name="Bronson R.T."/>
            <person name="Buffenstein R."/>
            <person name="Wang B."/>
            <person name="Han C."/>
            <person name="Li Q."/>
            <person name="Chen L."/>
            <person name="Zhao W."/>
            <person name="Sunyaev S.R."/>
            <person name="Park T.J."/>
            <person name="Zhang G."/>
            <person name="Wang J."/>
            <person name="Gladyshev V.N."/>
        </authorList>
    </citation>
    <scope>NUCLEOTIDE SEQUENCE [LARGE SCALE GENOMIC DNA]</scope>
</reference>
<dbReference type="Proteomes" id="UP000006813">
    <property type="component" value="Unassembled WGS sequence"/>
</dbReference>
<dbReference type="Gene3D" id="3.30.70.1230">
    <property type="entry name" value="Nucleotide cyclase"/>
    <property type="match status" value="1"/>
</dbReference>
<protein>
    <recommendedName>
        <fullName evidence="2 14">Guanylate cyclase</fullName>
        <ecNumber evidence="2 14">4.6.1.2</ecNumber>
    </recommendedName>
</protein>
<organism evidence="18 19">
    <name type="scientific">Heterocephalus glaber</name>
    <name type="common">Naked mole rat</name>
    <dbReference type="NCBI Taxonomy" id="10181"/>
    <lineage>
        <taxon>Eukaryota</taxon>
        <taxon>Metazoa</taxon>
        <taxon>Chordata</taxon>
        <taxon>Craniata</taxon>
        <taxon>Vertebrata</taxon>
        <taxon>Euteleostomi</taxon>
        <taxon>Mammalia</taxon>
        <taxon>Eutheria</taxon>
        <taxon>Euarchontoglires</taxon>
        <taxon>Glires</taxon>
        <taxon>Rodentia</taxon>
        <taxon>Hystricomorpha</taxon>
        <taxon>Bathyergidae</taxon>
        <taxon>Heterocephalus</taxon>
    </lineage>
</organism>
<dbReference type="PROSITE" id="PS00452">
    <property type="entry name" value="GUANYLATE_CYCLASE_1"/>
    <property type="match status" value="1"/>
</dbReference>
<dbReference type="PANTHER" id="PTHR11920:SF500">
    <property type="entry name" value="GUANYLATE CYCLASE 2G"/>
    <property type="match status" value="1"/>
</dbReference>
<dbReference type="InterPro" id="IPR001170">
    <property type="entry name" value="ANPR/GUC"/>
</dbReference>
<dbReference type="InterPro" id="IPR001245">
    <property type="entry name" value="Ser-Thr/Tyr_kinase_cat_dom"/>
</dbReference>
<dbReference type="SUPFAM" id="SSF56112">
    <property type="entry name" value="Protein kinase-like (PK-like)"/>
    <property type="match status" value="1"/>
</dbReference>
<evidence type="ECO:0000256" key="1">
    <source>
        <dbReference type="ARBA" id="ARBA00004479"/>
    </source>
</evidence>
<evidence type="ECO:0000256" key="10">
    <source>
        <dbReference type="ARBA" id="ARBA00023180"/>
    </source>
</evidence>
<dbReference type="PROSITE" id="PS50011">
    <property type="entry name" value="PROTEIN_KINASE_DOM"/>
    <property type="match status" value="1"/>
</dbReference>
<comment type="similarity">
    <text evidence="13">Belongs to the adenylyl cyclase class-4/guanylyl cyclase family.</text>
</comment>
<dbReference type="SMART" id="SM00044">
    <property type="entry name" value="CYCc"/>
    <property type="match status" value="1"/>
</dbReference>
<sequence>MPFMVLRIGPKAPLDSGLCWGTECHVGHTTLVLMLFATMLVTWLEAAKLTVGFHAPWNISHPVSAQRLGAGLQIAMDKVNAKPVVGLGNFSWEFTYTDSACSTKGSLAVFINQVQKEQISALFGPACPEAAEVTGLLASEWNIPMFDFVGQMAILENHFLYDTCVTLVPPKQEIGDVLQKSLQYLGWKHIGMFGSCYGASSWDELDKLWRVVEEELQSQFTITASMRCTSHDPALLQEALRNVSALARVIILICSSEDAKRILLAAENLGLDTREFVFIILQQLEVGADYHLVALDSFRKELLTNQKVTQFPTVYESVFLISPSSYREGPGQDDFRKQVYQRLRGAPFHSPIASEEQVSPYAAYLHDAFLLYARTVGEMIKAGRDFRDGRQLLSTLRANPTPLQGITGSVFVDSQGERHMDYSVYALQKSGNGTFFLPFLHYDSYNKVIRSLRNFSNITWPRDFLPGNRLRPGCGFPNELCQVEPTFPGGTVVILTVMLLVTVLGVATVALAVRVQQGKRQSRNKDTWWQINYEDITILTQNKPSQRSTLMSRGDHSDVSSGMSSVDLYSFVKSPQREELLFAPVGLYQGNHVAIHYAGDQANAWVRKPTMLQEVRLMCELRHENIVSFFGVCTEPPNICLVTQYCKKGSLKQVSLEQAALPILILCCFGSLVVMFGLVQLLVLKHCVLVWLKGMLFLHRSPLGSHGNLQPSNCLVDACMQVKLSGFGLWELKYGQTHRAQNEKTTDHTELYWTAPELLRLPQVPWRGTPKGDVYSFAVLMRDLIHHQDHGPFEDLDAAPDEIIKQIREPTAAGPLRPSLSEERGSAEILVMVRTCWDESPERRPTFSSIKKILREASPGGQVNILDSMMSKLEVYASHLEEVVDERTSQLMAEKRKVEKLLSTMLPSFIGEQLIAGKSVEPEHFESVTIFFSDIVGFTKLCSLSSPLQVVKLLNDLYSLFDHIVQTYDVYKVETIGDAYMVASGLPIRNGTQHVDQVATMALSLLGATIHFQIGHMPEEKLQLRIGLHTGPVVAGVVGVTMPRYCLFGDTVNMASRMESSGLPLRIHVSQSTAGALLAMGGYHLQKRGTIPVKGKGEQTTFWLKGKEGFTIPLPEFPEEEVGDPEIV</sequence>
<name>G5BKD0_HETGA</name>
<keyword evidence="9" id="KW-0675">Receptor</keyword>
<dbReference type="eggNOG" id="KOG1023">
    <property type="taxonomic scope" value="Eukaryota"/>
</dbReference>
<comment type="subcellular location">
    <subcellularLocation>
        <location evidence="1">Membrane</location>
        <topology evidence="1">Single-pass type I membrane protein</topology>
    </subcellularLocation>
</comment>
<feature type="domain" description="Protein kinase" evidence="16">
    <location>
        <begin position="545"/>
        <end position="854"/>
    </location>
</feature>
<dbReference type="Gene3D" id="6.10.250.780">
    <property type="match status" value="1"/>
</dbReference>
<dbReference type="InterPro" id="IPR029787">
    <property type="entry name" value="Nucleotide_cyclase"/>
</dbReference>
<dbReference type="EMBL" id="JH170748">
    <property type="protein sequence ID" value="EHB09731.1"/>
    <property type="molecule type" value="Genomic_DNA"/>
</dbReference>
<dbReference type="GO" id="GO:0035556">
    <property type="term" value="P:intracellular signal transduction"/>
    <property type="evidence" value="ECO:0007669"/>
    <property type="project" value="InterPro"/>
</dbReference>
<dbReference type="Pfam" id="PF01094">
    <property type="entry name" value="ANF_receptor"/>
    <property type="match status" value="1"/>
</dbReference>
<dbReference type="Gene3D" id="1.10.510.10">
    <property type="entry name" value="Transferase(Phosphotransferase) domain 1"/>
    <property type="match status" value="1"/>
</dbReference>
<dbReference type="SUPFAM" id="SSF55073">
    <property type="entry name" value="Nucleotide cyclase"/>
    <property type="match status" value="1"/>
</dbReference>
<evidence type="ECO:0000313" key="19">
    <source>
        <dbReference type="Proteomes" id="UP000006813"/>
    </source>
</evidence>
<dbReference type="InterPro" id="IPR018297">
    <property type="entry name" value="A/G_cyclase_CS"/>
</dbReference>
<keyword evidence="10" id="KW-0325">Glycoprotein</keyword>
<evidence type="ECO:0000256" key="14">
    <source>
        <dbReference type="RuleBase" id="RU003431"/>
    </source>
</evidence>
<evidence type="ECO:0000256" key="11">
    <source>
        <dbReference type="ARBA" id="ARBA00023239"/>
    </source>
</evidence>
<dbReference type="GO" id="GO:0005525">
    <property type="term" value="F:GTP binding"/>
    <property type="evidence" value="ECO:0007669"/>
    <property type="project" value="UniProtKB-KW"/>
</dbReference>
<dbReference type="InParanoid" id="G5BKD0"/>
<keyword evidence="3 15" id="KW-0812">Transmembrane</keyword>
<keyword evidence="5" id="KW-0547">Nucleotide-binding</keyword>
<dbReference type="GO" id="GO:0004383">
    <property type="term" value="F:guanylate cyclase activity"/>
    <property type="evidence" value="ECO:0007669"/>
    <property type="project" value="UniProtKB-EC"/>
</dbReference>
<evidence type="ECO:0000256" key="13">
    <source>
        <dbReference type="RuleBase" id="RU000405"/>
    </source>
</evidence>
<dbReference type="InterPro" id="IPR001054">
    <property type="entry name" value="A/G_cyclase"/>
</dbReference>
<keyword evidence="6 15" id="KW-1133">Transmembrane helix</keyword>
<evidence type="ECO:0000259" key="16">
    <source>
        <dbReference type="PROSITE" id="PS50011"/>
    </source>
</evidence>
<feature type="transmembrane region" description="Helical" evidence="15">
    <location>
        <begin position="659"/>
        <end position="683"/>
    </location>
</feature>
<dbReference type="InterPro" id="IPR001828">
    <property type="entry name" value="ANF_lig-bd_rcpt"/>
</dbReference>
<dbReference type="InterPro" id="IPR050401">
    <property type="entry name" value="Cyclic_nucleotide_synthase"/>
</dbReference>
<accession>G5BKD0</accession>
<dbReference type="GO" id="GO:0004672">
    <property type="term" value="F:protein kinase activity"/>
    <property type="evidence" value="ECO:0007669"/>
    <property type="project" value="InterPro"/>
</dbReference>
<dbReference type="EC" id="4.6.1.2" evidence="2 14"/>